<dbReference type="EMBL" id="JAFBEC010000002">
    <property type="protein sequence ID" value="MBM7632017.1"/>
    <property type="molecule type" value="Genomic_DNA"/>
</dbReference>
<keyword evidence="2" id="KW-1185">Reference proteome</keyword>
<accession>A0ABS2P9C7</accession>
<organism evidence="1 2">
    <name type="scientific">Geomicrobium sediminis</name>
    <dbReference type="NCBI Taxonomy" id="1347788"/>
    <lineage>
        <taxon>Bacteria</taxon>
        <taxon>Bacillati</taxon>
        <taxon>Bacillota</taxon>
        <taxon>Bacilli</taxon>
        <taxon>Bacillales</taxon>
        <taxon>Geomicrobium</taxon>
    </lineage>
</organism>
<protein>
    <submittedName>
        <fullName evidence="1">Sporulation protein YlmC with PRC-barrel domain</fullName>
    </submittedName>
</protein>
<name>A0ABS2P9C7_9BACL</name>
<dbReference type="RefSeq" id="WP_204696019.1">
    <property type="nucleotide sequence ID" value="NZ_JAFBEC010000002.1"/>
</dbReference>
<comment type="caution">
    <text evidence="1">The sequence shown here is derived from an EMBL/GenBank/DDBJ whole genome shotgun (WGS) entry which is preliminary data.</text>
</comment>
<evidence type="ECO:0000313" key="2">
    <source>
        <dbReference type="Proteomes" id="UP000741863"/>
    </source>
</evidence>
<gene>
    <name evidence="1" type="ORF">JOD17_001109</name>
</gene>
<dbReference type="Proteomes" id="UP000741863">
    <property type="component" value="Unassembled WGS sequence"/>
</dbReference>
<sequence>MKRWFLLIMSFMLIPSCEDQMSFLPGGGTSTGNQGVNSTYEMKLEQEDDYYRATVSIDVRNHSNDSWNKLLFYFEHFLQPFDIEVTVNGDEAETRQVQSRFAIDLNEFIRPNDRAVVELSYQFYPGEAGSVQAIRPWYPLLGDYVQGEWQVFESNNTYNRMARLAKNHYMLTYDLQGKQVITSTGEKVDESTIEIEDTDVFSTIVMPEEINEIETTVGDTNVLSVNVQPPDVEIALDKIKQLEDIIGPYPGDQLIFVEDEHQTMFQLPGTFVHRTTMQGGSESGWLIYELIQLWYDSIHLEELQTDFWIKNVLVMMTLETFNGGVDAEALQSQMDEEVEYVLPVNLHREDYNNDEFHLFTQVLPRAALWELIEENWQDENVQDAPKQFLSEFSNEFMGKQISTEDVAEFLCEYFAITEEELHNYIVIE</sequence>
<reference evidence="1 2" key="1">
    <citation type="submission" date="2021-01" db="EMBL/GenBank/DDBJ databases">
        <title>Genomic Encyclopedia of Type Strains, Phase IV (KMG-IV): sequencing the most valuable type-strain genomes for metagenomic binning, comparative biology and taxonomic classification.</title>
        <authorList>
            <person name="Goeker M."/>
        </authorList>
    </citation>
    <scope>NUCLEOTIDE SEQUENCE [LARGE SCALE GENOMIC DNA]</scope>
    <source>
        <strain evidence="1 2">DSM 25540</strain>
    </source>
</reference>
<proteinExistence type="predicted"/>
<evidence type="ECO:0000313" key="1">
    <source>
        <dbReference type="EMBL" id="MBM7632017.1"/>
    </source>
</evidence>